<gene>
    <name evidence="2" type="ORF">PLOB_00002067</name>
</gene>
<feature type="signal peptide" evidence="1">
    <location>
        <begin position="1"/>
        <end position="20"/>
    </location>
</feature>
<reference evidence="2 3" key="1">
    <citation type="submission" date="2022-05" db="EMBL/GenBank/DDBJ databases">
        <authorList>
            <consortium name="Genoscope - CEA"/>
            <person name="William W."/>
        </authorList>
    </citation>
    <scope>NUCLEOTIDE SEQUENCE [LARGE SCALE GENOMIC DNA]</scope>
</reference>
<keyword evidence="1" id="KW-0732">Signal</keyword>
<organism evidence="2 3">
    <name type="scientific">Porites lobata</name>
    <dbReference type="NCBI Taxonomy" id="104759"/>
    <lineage>
        <taxon>Eukaryota</taxon>
        <taxon>Metazoa</taxon>
        <taxon>Cnidaria</taxon>
        <taxon>Anthozoa</taxon>
        <taxon>Hexacorallia</taxon>
        <taxon>Scleractinia</taxon>
        <taxon>Fungiina</taxon>
        <taxon>Poritidae</taxon>
        <taxon>Porites</taxon>
    </lineage>
</organism>
<accession>A0ABN8Q596</accession>
<comment type="caution">
    <text evidence="2">The sequence shown here is derived from an EMBL/GenBank/DDBJ whole genome shotgun (WGS) entry which is preliminary data.</text>
</comment>
<name>A0ABN8Q596_9CNID</name>
<proteinExistence type="predicted"/>
<evidence type="ECO:0000256" key="1">
    <source>
        <dbReference type="SAM" id="SignalP"/>
    </source>
</evidence>
<protein>
    <submittedName>
        <fullName evidence="2">Uncharacterized protein</fullName>
    </submittedName>
</protein>
<dbReference type="Proteomes" id="UP001159405">
    <property type="component" value="Unassembled WGS sequence"/>
</dbReference>
<keyword evidence="3" id="KW-1185">Reference proteome</keyword>
<sequence length="450" mass="50567">MKLSPLFVLLSAFALQRAWAQLCNVHYGPSGVTECVKLSGYYGYQWATCLTNAYIRQKSNQKHICRYIYATYCWYQCMIEVHDKSSGTVTDDCSCEPSNTTPKPYTGIPTTSLPSKCYSPSGDSCDWYRNCLEKKYPCEDTSNAYAIKYAEKFCRLYGDRYSIFSSEGRKWVDAVRKCLQVSLVPILRPWNKKLSCKDIRERAFASHTPCYLNPDKDAPSICDLGFKDFLQIFLTIKRSFIQLDTSWESLKGMWNIGTVCATSYVKEALTKQVIKISKIEVKNFPNRAKRSLSDPLPEADARSRFADQVGSAIAKALKWNTDVMDWLAYPENVTHADDPDISNIIIVLADIKALGIVSTSMPGIDLNQTMEEFASAVAKGTLPLLVDGHNVWVKSLASCSDKSCNSTRVLAVSDKPPEWNKRSAHSAYSNLGPYGFTATLVISFLNKLFF</sequence>
<evidence type="ECO:0000313" key="3">
    <source>
        <dbReference type="Proteomes" id="UP001159405"/>
    </source>
</evidence>
<evidence type="ECO:0000313" key="2">
    <source>
        <dbReference type="EMBL" id="CAH3157028.1"/>
    </source>
</evidence>
<dbReference type="EMBL" id="CALNXK010000106">
    <property type="protein sequence ID" value="CAH3157028.1"/>
    <property type="molecule type" value="Genomic_DNA"/>
</dbReference>
<feature type="chain" id="PRO_5047048133" evidence="1">
    <location>
        <begin position="21"/>
        <end position="450"/>
    </location>
</feature>